<name>A0A221LEB4_9VIRU</name>
<sequence length="302" mass="35224">MAYSRRRYSAPRRRFRRGFKRRSSRLAYRRRRPYVRRPYRKRTWTTRAILNKTSKKKTDTMQVWSDTQTPGTYVPGGAVIPAGTGAVYQFLWCPTARPGETSTGIDGSAIDKAVRTNTNCFMRGVKENVSLRTNSGIAWRWRRICFTMKGDTLNFGDNDPDTSNVARQTSNGMMRLVHQDLATIDRVTQVVFRGQNQTDWVNHFIAPIDTRKISLRFDRTRVIQSNNDSGTVRYYKDWFAMNKNIYYDDQENGDQTFPSMFSVENKQGMGDYYIYDIIEPQGGDSTDAIEFEPQARLYWHEK</sequence>
<dbReference type="Proteomes" id="UP000273130">
    <property type="component" value="Segment"/>
</dbReference>
<dbReference type="GeneID" id="80521927"/>
<accession>A0A221LEB4</accession>
<reference evidence="1" key="1">
    <citation type="journal article" date="2017" name="Ecol. Evol.">
        <title>Viral gut metagenomics of sympatric wild and domestic canids, and monitoring of viruses: Insights from an endangered wolf population.</title>
        <authorList>
            <person name="Conceicao-Neto N."/>
            <person name="Godinho R."/>
            <person name="Alvares F."/>
            <person name="Yinda C.K."/>
            <person name="Deboutte W."/>
            <person name="Zeller M."/>
            <person name="Laenen L."/>
            <person name="Heylen E."/>
            <person name="Roque S."/>
            <person name="Petrucci-Fonseca F."/>
            <person name="Santos N."/>
            <person name="Van Ranst M."/>
            <person name="Mesquita J.R."/>
            <person name="Matthijnssens J."/>
        </authorList>
    </citation>
    <scope>NUCLEOTIDE SEQUENCE [LARGE SCALE GENOMIC DNA]</scope>
    <source>
        <strain evidence="1">South Douro</strain>
    </source>
</reference>
<proteinExistence type="predicted"/>
<dbReference type="KEGG" id="vg:80521927"/>
<dbReference type="EMBL" id="KY214441">
    <property type="protein sequence ID" value="ASM93482.1"/>
    <property type="molecule type" value="Genomic_DNA"/>
</dbReference>
<evidence type="ECO:0000313" key="1">
    <source>
        <dbReference type="EMBL" id="ASM93482.1"/>
    </source>
</evidence>
<dbReference type="RefSeq" id="YP_010784660.1">
    <property type="nucleotide sequence ID" value="NC_075339.1"/>
</dbReference>
<keyword evidence="2" id="KW-1185">Reference proteome</keyword>
<protein>
    <submittedName>
        <fullName evidence="1">Capsid</fullName>
    </submittedName>
</protein>
<organism evidence="1">
    <name type="scientific">Canine feces-associated gemycircularvirus</name>
    <dbReference type="NCBI Taxonomy" id="2017709"/>
    <lineage>
        <taxon>Viruses</taxon>
        <taxon>Monodnaviria</taxon>
        <taxon>Shotokuvirae</taxon>
        <taxon>Cressdnaviricota</taxon>
        <taxon>Repensiviricetes</taxon>
        <taxon>Geplafuvirales</taxon>
        <taxon>Genomoviridae</taxon>
        <taxon>Gemykibivirus</taxon>
        <taxon>Gemykibivirus canfam1</taxon>
    </lineage>
</organism>
<evidence type="ECO:0000313" key="2">
    <source>
        <dbReference type="Proteomes" id="UP000273130"/>
    </source>
</evidence>